<dbReference type="RefSeq" id="XP_015703612.1">
    <property type="nucleotide sequence ID" value="XM_015846808.1"/>
</dbReference>
<dbReference type="VEuPathDB" id="FungiDB:PAAG_11102"/>
<gene>
    <name evidence="2" type="ORF">PAAG_11102</name>
</gene>
<dbReference type="KEGG" id="pbl:PAAG_11102"/>
<evidence type="ECO:0000313" key="2">
    <source>
        <dbReference type="EMBL" id="KGQ02149.1"/>
    </source>
</evidence>
<evidence type="ECO:0000256" key="1">
    <source>
        <dbReference type="SAM" id="MobiDB-lite"/>
    </source>
</evidence>
<sequence>MLERSALKIADGAAAESPALVPIWRPRNKPPLIGWLLTSAENSANSGGSRAITLGSNAAGQTHGIDPDADADPDPASKRPSSGRFAARLGSRYATRLGADSTDPICPTLGFELCTSISKNDRPISWRIPVYGVVFLYPLLRRQAFGISEHGHAELKSHLNNNSINQQTGKSRQAADVVLLLWGRYTSLQSMTTVFPPKPIVACRDFKPNHVSQDDLRESGSSCSH</sequence>
<organism evidence="2 3">
    <name type="scientific">Paracoccidioides lutzii (strain ATCC MYA-826 / Pb01)</name>
    <name type="common">Paracoccidioides brasiliensis</name>
    <dbReference type="NCBI Taxonomy" id="502779"/>
    <lineage>
        <taxon>Eukaryota</taxon>
        <taxon>Fungi</taxon>
        <taxon>Dikarya</taxon>
        <taxon>Ascomycota</taxon>
        <taxon>Pezizomycotina</taxon>
        <taxon>Eurotiomycetes</taxon>
        <taxon>Eurotiomycetidae</taxon>
        <taxon>Onygenales</taxon>
        <taxon>Ajellomycetaceae</taxon>
        <taxon>Paracoccidioides</taxon>
    </lineage>
</organism>
<reference evidence="2 3" key="1">
    <citation type="journal article" date="2011" name="PLoS Genet.">
        <title>Comparative genomic analysis of human fungal pathogens causing paracoccidioidomycosis.</title>
        <authorList>
            <person name="Desjardins C.A."/>
            <person name="Champion M.D."/>
            <person name="Holder J.W."/>
            <person name="Muszewska A."/>
            <person name="Goldberg J."/>
            <person name="Bailao A.M."/>
            <person name="Brigido M.M."/>
            <person name="Ferreira M.E."/>
            <person name="Garcia A.M."/>
            <person name="Grynberg M."/>
            <person name="Gujja S."/>
            <person name="Heiman D.I."/>
            <person name="Henn M.R."/>
            <person name="Kodira C.D."/>
            <person name="Leon-Narvaez H."/>
            <person name="Longo L.V."/>
            <person name="Ma L.J."/>
            <person name="Malavazi I."/>
            <person name="Matsuo A.L."/>
            <person name="Morais F.V."/>
            <person name="Pereira M."/>
            <person name="Rodriguez-Brito S."/>
            <person name="Sakthikumar S."/>
            <person name="Salem-Izacc S.M."/>
            <person name="Sykes S.M."/>
            <person name="Teixeira M.M."/>
            <person name="Vallejo M.C."/>
            <person name="Walter M.E."/>
            <person name="Yandava C."/>
            <person name="Young S."/>
            <person name="Zeng Q."/>
            <person name="Zucker J."/>
            <person name="Felipe M.S."/>
            <person name="Goldman G.H."/>
            <person name="Haas B.J."/>
            <person name="McEwen J.G."/>
            <person name="Nino-Vega G."/>
            <person name="Puccia R."/>
            <person name="San-Blas G."/>
            <person name="Soares C.M."/>
            <person name="Birren B.W."/>
            <person name="Cuomo C.A."/>
        </authorList>
    </citation>
    <scope>NUCLEOTIDE SEQUENCE [LARGE SCALE GENOMIC DNA]</scope>
    <source>
        <strain evidence="3">ATCC MYA-826 / Pb01</strain>
    </source>
</reference>
<name>A0A0A2VMU6_PARBA</name>
<accession>A0A0A2VMU6</accession>
<feature type="region of interest" description="Disordered" evidence="1">
    <location>
        <begin position="47"/>
        <end position="84"/>
    </location>
</feature>
<dbReference type="AlphaFoldDB" id="A0A0A2VMU6"/>
<feature type="compositionally biased region" description="Polar residues" evidence="1">
    <location>
        <begin position="47"/>
        <end position="60"/>
    </location>
</feature>
<keyword evidence="3" id="KW-1185">Reference proteome</keyword>
<dbReference type="EMBL" id="KN293992">
    <property type="protein sequence ID" value="KGQ02149.1"/>
    <property type="molecule type" value="Genomic_DNA"/>
</dbReference>
<evidence type="ECO:0000313" key="3">
    <source>
        <dbReference type="Proteomes" id="UP000002059"/>
    </source>
</evidence>
<dbReference type="Proteomes" id="UP000002059">
    <property type="component" value="Partially assembled WGS sequence"/>
</dbReference>
<protein>
    <submittedName>
        <fullName evidence="2">Uncharacterized protein</fullName>
    </submittedName>
</protein>
<proteinExistence type="predicted"/>
<dbReference type="GeneID" id="26970223"/>
<dbReference type="HOGENOM" id="CLU_1230267_0_0_1"/>